<dbReference type="EMBL" id="VRMN01000003">
    <property type="protein sequence ID" value="KAA8495910.1"/>
    <property type="molecule type" value="Genomic_DNA"/>
</dbReference>
<comment type="catalytic activity">
    <reaction evidence="5">
        <text>[phosphatase 2A protein]-C-terminal L-leucine methyl ester + H2O = [phosphatase 2A protein]-C-terminal L-leucine + methanol + H(+)</text>
        <dbReference type="Rhea" id="RHEA:48548"/>
        <dbReference type="Rhea" id="RHEA-COMP:12134"/>
        <dbReference type="Rhea" id="RHEA-COMP:12135"/>
        <dbReference type="ChEBI" id="CHEBI:15377"/>
        <dbReference type="ChEBI" id="CHEBI:15378"/>
        <dbReference type="ChEBI" id="CHEBI:17790"/>
        <dbReference type="ChEBI" id="CHEBI:90516"/>
        <dbReference type="ChEBI" id="CHEBI:90517"/>
        <dbReference type="EC" id="3.1.1.89"/>
    </reaction>
</comment>
<evidence type="ECO:0000256" key="4">
    <source>
        <dbReference type="ARBA" id="ARBA00022801"/>
    </source>
</evidence>
<dbReference type="PANTHER" id="PTHR14189">
    <property type="entry name" value="PROTEIN PHOSPHATASE METHYLESTERASE-1 RELATED"/>
    <property type="match status" value="1"/>
</dbReference>
<dbReference type="PANTHER" id="PTHR14189:SF0">
    <property type="entry name" value="PROTEIN PHOSPHATASE METHYLESTERASE 1"/>
    <property type="match status" value="1"/>
</dbReference>
<proteinExistence type="inferred from homology"/>
<evidence type="ECO:0000256" key="3">
    <source>
        <dbReference type="ARBA" id="ARBA00022487"/>
    </source>
</evidence>
<comment type="similarity">
    <text evidence="1">Belongs to the AB hydrolase superfamily.</text>
</comment>
<keyword evidence="9" id="KW-1185">Reference proteome</keyword>
<dbReference type="Proteomes" id="UP000324585">
    <property type="component" value="Unassembled WGS sequence"/>
</dbReference>
<name>A0A5J4YY58_PORPP</name>
<dbReference type="EC" id="3.1.1.89" evidence="2"/>
<accession>A0A5J4YY58</accession>
<dbReference type="GO" id="GO:0051723">
    <property type="term" value="F:protein methylesterase activity"/>
    <property type="evidence" value="ECO:0007669"/>
    <property type="project" value="UniProtKB-EC"/>
</dbReference>
<keyword evidence="4" id="KW-0378">Hydrolase</keyword>
<gene>
    <name evidence="8" type="ORF">FVE85_2065</name>
</gene>
<dbReference type="Gene3D" id="3.40.50.1820">
    <property type="entry name" value="alpha/beta hydrolase"/>
    <property type="match status" value="1"/>
</dbReference>
<comment type="caution">
    <text evidence="8">The sequence shown here is derived from an EMBL/GenBank/DDBJ whole genome shotgun (WGS) entry which is preliminary data.</text>
</comment>
<dbReference type="InterPro" id="IPR000073">
    <property type="entry name" value="AB_hydrolase_1"/>
</dbReference>
<evidence type="ECO:0000256" key="1">
    <source>
        <dbReference type="ARBA" id="ARBA00008645"/>
    </source>
</evidence>
<dbReference type="Pfam" id="PF12697">
    <property type="entry name" value="Abhydrolase_6"/>
    <property type="match status" value="1"/>
</dbReference>
<evidence type="ECO:0000313" key="8">
    <source>
        <dbReference type="EMBL" id="KAA8495910.1"/>
    </source>
</evidence>
<feature type="domain" description="AB hydrolase-1" evidence="7">
    <location>
        <begin position="206"/>
        <end position="455"/>
    </location>
</feature>
<keyword evidence="3" id="KW-0719">Serine esterase</keyword>
<reference evidence="9" key="1">
    <citation type="journal article" date="2019" name="Nat. Commun.">
        <title>Expansion of phycobilisome linker gene families in mesophilic red algae.</title>
        <authorList>
            <person name="Lee J."/>
            <person name="Kim D."/>
            <person name="Bhattacharya D."/>
            <person name="Yoon H.S."/>
        </authorList>
    </citation>
    <scope>NUCLEOTIDE SEQUENCE [LARGE SCALE GENOMIC DNA]</scope>
    <source>
        <strain evidence="9">CCMP 1328</strain>
    </source>
</reference>
<evidence type="ECO:0000256" key="2">
    <source>
        <dbReference type="ARBA" id="ARBA00013111"/>
    </source>
</evidence>
<dbReference type="AlphaFoldDB" id="A0A5J4YY58"/>
<protein>
    <recommendedName>
        <fullName evidence="2">protein phosphatase methylesterase-1</fullName>
        <ecNumber evidence="2">3.1.1.89</ecNumber>
    </recommendedName>
</protein>
<feature type="compositionally biased region" description="Acidic residues" evidence="6">
    <location>
        <begin position="28"/>
        <end position="39"/>
    </location>
</feature>
<dbReference type="SUPFAM" id="SSF53474">
    <property type="entry name" value="alpha/beta-Hydrolases"/>
    <property type="match status" value="1"/>
</dbReference>
<evidence type="ECO:0000259" key="7">
    <source>
        <dbReference type="Pfam" id="PF12697"/>
    </source>
</evidence>
<dbReference type="OrthoDB" id="194865at2759"/>
<evidence type="ECO:0000256" key="6">
    <source>
        <dbReference type="SAM" id="MobiDB-lite"/>
    </source>
</evidence>
<organism evidence="8 9">
    <name type="scientific">Porphyridium purpureum</name>
    <name type="common">Red alga</name>
    <name type="synonym">Porphyridium cruentum</name>
    <dbReference type="NCBI Taxonomy" id="35688"/>
    <lineage>
        <taxon>Eukaryota</taxon>
        <taxon>Rhodophyta</taxon>
        <taxon>Bangiophyceae</taxon>
        <taxon>Porphyridiales</taxon>
        <taxon>Porphyridiaceae</taxon>
        <taxon>Porphyridium</taxon>
    </lineage>
</organism>
<evidence type="ECO:0000256" key="5">
    <source>
        <dbReference type="ARBA" id="ARBA00049203"/>
    </source>
</evidence>
<dbReference type="InterPro" id="IPR016812">
    <property type="entry name" value="PPase_methylesterase_euk"/>
</dbReference>
<evidence type="ECO:0000313" key="9">
    <source>
        <dbReference type="Proteomes" id="UP000324585"/>
    </source>
</evidence>
<sequence length="485" mass="52761">MERRSLPIKPNFRTPLRSLGNLPSIPECENEMDESEDGMDMLPRARFGDREAISDSPIAEQNQRQTQDRRRPGAGAGDMPSGVLGGGARPPARPPVMMGRSTHAEKASAGLGIPGHSIATTAVRWDLDPAVEQPLGVTDDVAMAWNGDEGETDWSPLGWETCFDRRSMIQTECETASVSSSSNAPAGGQDMFAVYSAGNLEAECLVLLLHGGGHCALTWGPVARLVADTNQILAVAYDARAHGDSHCHDETDLSAARQVRDAVKVLAALRESMNLRAFEKICVVGHSMGGAIAIKLAASGELGKALFGVAVIDVVEGSALASLPYMQTFLRSRPQHFSSIEDCIKYHVQSNQIRRLDSARVSTSPELSRLSSASAEKQYVWRTNLEQSEPFWRGWFENLSKEFLASDAQKLLILAALDRFDKELTIAQMQGKFQTAMMRGAGHSVHMDKPEETARTLVDFIKRSTRSVMTLPSKLANTKAVPPCC</sequence>
<dbReference type="InterPro" id="IPR029058">
    <property type="entry name" value="AB_hydrolase_fold"/>
</dbReference>
<feature type="region of interest" description="Disordered" evidence="6">
    <location>
        <begin position="1"/>
        <end position="112"/>
    </location>
</feature>